<sequence>MSDTLWRRPAFLAMMVAFAVIALSDSRANAARSPSPVKLSFPPPPPPITKRFPFLSCGANDCTETPLEMVFAEAEKGSQEGDWPSVTFRIQRRANYAGNSSSSCHSMLRGVKELRIRLHNATLTSKITATVNGAVVNSSIKLHQKGPEGPTYFLVVPLRQLSAPDFKTGATVNVRSNNPFMPIVSYIVDTSQFVGVYNLTNGNGNGNTPYDVYDKGVTYSLVRTGSDACCPKCTARFQYGTPSKTCSGCGGGSIYSYCVVNRVSTDCRNALIQCLFAQTVSNAYYFTNNNPTTCYHCSSSSSLNMCTYTGVTISGSTFCCSISP</sequence>
<comment type="caution">
    <text evidence="2">The sequence shown here is derived from an EMBL/GenBank/DDBJ whole genome shotgun (WGS) entry which is preliminary data.</text>
</comment>
<feature type="signal peptide" evidence="1">
    <location>
        <begin position="1"/>
        <end position="30"/>
    </location>
</feature>
<evidence type="ECO:0000313" key="2">
    <source>
        <dbReference type="EMBL" id="GFR53075.1"/>
    </source>
</evidence>
<evidence type="ECO:0000313" key="3">
    <source>
        <dbReference type="Proteomes" id="UP001054857"/>
    </source>
</evidence>
<proteinExistence type="predicted"/>
<reference evidence="2 3" key="1">
    <citation type="journal article" date="2021" name="Sci. Rep.">
        <title>Genome sequencing of the multicellular alga Astrephomene provides insights into convergent evolution of germ-soma differentiation.</title>
        <authorList>
            <person name="Yamashita S."/>
            <person name="Yamamoto K."/>
            <person name="Matsuzaki R."/>
            <person name="Suzuki S."/>
            <person name="Yamaguchi H."/>
            <person name="Hirooka S."/>
            <person name="Minakuchi Y."/>
            <person name="Miyagishima S."/>
            <person name="Kawachi M."/>
            <person name="Toyoda A."/>
            <person name="Nozaki H."/>
        </authorList>
    </citation>
    <scope>NUCLEOTIDE SEQUENCE [LARGE SCALE GENOMIC DNA]</scope>
    <source>
        <strain evidence="2 3">NIES-4017</strain>
    </source>
</reference>
<name>A0AAD3HUG1_9CHLO</name>
<protein>
    <submittedName>
        <fullName evidence="2">Uncharacterized protein</fullName>
    </submittedName>
</protein>
<accession>A0AAD3HUG1</accession>
<gene>
    <name evidence="2" type="ORF">Agub_g15774</name>
</gene>
<dbReference type="Proteomes" id="UP001054857">
    <property type="component" value="Unassembled WGS sequence"/>
</dbReference>
<keyword evidence="3" id="KW-1185">Reference proteome</keyword>
<dbReference type="EMBL" id="BMAR01000085">
    <property type="protein sequence ID" value="GFR53075.1"/>
    <property type="molecule type" value="Genomic_DNA"/>
</dbReference>
<dbReference type="AlphaFoldDB" id="A0AAD3HUG1"/>
<evidence type="ECO:0000256" key="1">
    <source>
        <dbReference type="SAM" id="SignalP"/>
    </source>
</evidence>
<keyword evidence="1" id="KW-0732">Signal</keyword>
<feature type="chain" id="PRO_5042282170" evidence="1">
    <location>
        <begin position="31"/>
        <end position="324"/>
    </location>
</feature>
<organism evidence="2 3">
    <name type="scientific">Astrephomene gubernaculifera</name>
    <dbReference type="NCBI Taxonomy" id="47775"/>
    <lineage>
        <taxon>Eukaryota</taxon>
        <taxon>Viridiplantae</taxon>
        <taxon>Chlorophyta</taxon>
        <taxon>core chlorophytes</taxon>
        <taxon>Chlorophyceae</taxon>
        <taxon>CS clade</taxon>
        <taxon>Chlamydomonadales</taxon>
        <taxon>Astrephomenaceae</taxon>
        <taxon>Astrephomene</taxon>
    </lineage>
</organism>